<evidence type="ECO:0000313" key="2">
    <source>
        <dbReference type="EMBL" id="EAQ86586.1"/>
    </source>
</evidence>
<sequence length="78" mass="8418">MQSVNPEHFFKTNAAQEKRHRRAAKAGNKYGNPISLKSKILAAVPDPRSPSSAILVAESAGAVRLVKLNVVCLTDYGK</sequence>
<dbReference type="InParanoid" id="Q2GW15"/>
<dbReference type="OrthoDB" id="6262491at2759"/>
<gene>
    <name evidence="2" type="ORF">CHGG_07839</name>
</gene>
<evidence type="ECO:0000256" key="1">
    <source>
        <dbReference type="SAM" id="MobiDB-lite"/>
    </source>
</evidence>
<dbReference type="EMBL" id="CH408033">
    <property type="protein sequence ID" value="EAQ86586.1"/>
    <property type="molecule type" value="Genomic_DNA"/>
</dbReference>
<evidence type="ECO:0000313" key="3">
    <source>
        <dbReference type="Proteomes" id="UP000001056"/>
    </source>
</evidence>
<dbReference type="GeneID" id="4393166"/>
<dbReference type="AlphaFoldDB" id="Q2GW15"/>
<protein>
    <submittedName>
        <fullName evidence="2">Uncharacterized protein</fullName>
    </submittedName>
</protein>
<dbReference type="VEuPathDB" id="FungiDB:CHGG_07839"/>
<keyword evidence="3" id="KW-1185">Reference proteome</keyword>
<proteinExistence type="predicted"/>
<reference evidence="3" key="1">
    <citation type="journal article" date="2015" name="Genome Announc.">
        <title>Draft genome sequence of the cellulolytic fungus Chaetomium globosum.</title>
        <authorList>
            <person name="Cuomo C.A."/>
            <person name="Untereiner W.A."/>
            <person name="Ma L.-J."/>
            <person name="Grabherr M."/>
            <person name="Birren B.W."/>
        </authorList>
    </citation>
    <scope>NUCLEOTIDE SEQUENCE [LARGE SCALE GENOMIC DNA]</scope>
    <source>
        <strain evidence="3">ATCC 6205 / CBS 148.51 / DSM 1962 / NBRC 6347 / NRRL 1970</strain>
    </source>
</reference>
<dbReference type="Proteomes" id="UP000001056">
    <property type="component" value="Unassembled WGS sequence"/>
</dbReference>
<organism evidence="2 3">
    <name type="scientific">Chaetomium globosum (strain ATCC 6205 / CBS 148.51 / DSM 1962 / NBRC 6347 / NRRL 1970)</name>
    <name type="common">Soil fungus</name>
    <dbReference type="NCBI Taxonomy" id="306901"/>
    <lineage>
        <taxon>Eukaryota</taxon>
        <taxon>Fungi</taxon>
        <taxon>Dikarya</taxon>
        <taxon>Ascomycota</taxon>
        <taxon>Pezizomycotina</taxon>
        <taxon>Sordariomycetes</taxon>
        <taxon>Sordariomycetidae</taxon>
        <taxon>Sordariales</taxon>
        <taxon>Chaetomiaceae</taxon>
        <taxon>Chaetomium</taxon>
    </lineage>
</organism>
<dbReference type="HOGENOM" id="CLU_2621814_0_0_1"/>
<dbReference type="STRING" id="306901.Q2GW15"/>
<accession>Q2GW15</accession>
<name>Q2GW15_CHAGB</name>
<dbReference type="eggNOG" id="KOG0274">
    <property type="taxonomic scope" value="Eukaryota"/>
</dbReference>
<dbReference type="RefSeq" id="XP_001225495.1">
    <property type="nucleotide sequence ID" value="XM_001225494.1"/>
</dbReference>
<feature type="region of interest" description="Disordered" evidence="1">
    <location>
        <begin position="1"/>
        <end position="30"/>
    </location>
</feature>